<evidence type="ECO:0000259" key="4">
    <source>
        <dbReference type="PROSITE" id="PS51762"/>
    </source>
</evidence>
<dbReference type="GO" id="GO:0005975">
    <property type="term" value="P:carbohydrate metabolic process"/>
    <property type="evidence" value="ECO:0007669"/>
    <property type="project" value="InterPro"/>
</dbReference>
<feature type="domain" description="GH16" evidence="4">
    <location>
        <begin position="35"/>
        <end position="313"/>
    </location>
</feature>
<feature type="chain" id="PRO_5012162249" description="GH16 domain-containing protein" evidence="3">
    <location>
        <begin position="38"/>
        <end position="461"/>
    </location>
</feature>
<dbReference type="Pfam" id="PF02018">
    <property type="entry name" value="CBM_4_9"/>
    <property type="match status" value="1"/>
</dbReference>
<organism evidence="5 6">
    <name type="scientific">Microbulbifer agarilyticus</name>
    <dbReference type="NCBI Taxonomy" id="260552"/>
    <lineage>
        <taxon>Bacteria</taxon>
        <taxon>Pseudomonadati</taxon>
        <taxon>Pseudomonadota</taxon>
        <taxon>Gammaproteobacteria</taxon>
        <taxon>Cellvibrionales</taxon>
        <taxon>Microbulbiferaceae</taxon>
        <taxon>Microbulbifer</taxon>
    </lineage>
</organism>
<feature type="signal peptide" evidence="3">
    <location>
        <begin position="1"/>
        <end position="37"/>
    </location>
</feature>
<dbReference type="AlphaFoldDB" id="A0A1Q2M3S5"/>
<dbReference type="InterPro" id="IPR013320">
    <property type="entry name" value="ConA-like_dom_sf"/>
</dbReference>
<dbReference type="InterPro" id="IPR003305">
    <property type="entry name" value="CenC_carb-bd"/>
</dbReference>
<dbReference type="EMBL" id="CP019650">
    <property type="protein sequence ID" value="AQQ67198.1"/>
    <property type="molecule type" value="Genomic_DNA"/>
</dbReference>
<keyword evidence="6" id="KW-1185">Reference proteome</keyword>
<keyword evidence="2" id="KW-0378">Hydrolase</keyword>
<reference evidence="5" key="1">
    <citation type="submission" date="2017-02" db="EMBL/GenBank/DDBJ databases">
        <title>Genome of Microbulbifer agarilyticus GP101.</title>
        <authorList>
            <person name="Jung J."/>
            <person name="Bae S.S."/>
            <person name="Baek K."/>
        </authorList>
    </citation>
    <scope>NUCLEOTIDE SEQUENCE [LARGE SCALE GENOMIC DNA]</scope>
    <source>
        <strain evidence="5">GP101</strain>
    </source>
</reference>
<evidence type="ECO:0000256" key="1">
    <source>
        <dbReference type="ARBA" id="ARBA00006865"/>
    </source>
</evidence>
<sequence length="461" mass="51726">MQTAKIKNLNVYKSMNQQLRASIALTVLAAAWQQATAQEIPPPLSDPDNNAGWVINPSVSDEFNGSSFDRDVWFNQGENGQWNGQWRGRAPSEYDPDNVRVENGYLYMTSRWDPAHNFSDGNGGGNSQGNWQYGDVPITTAALLGKNTFLYGYMEMRSKAAPGPISSSYWTTGVGGETDAFESFGWNPNNPWSGKRFHTSFHDWRNGSSTYGKRIWENDHIFDFGVANDFHVYGFEWDPNYVAIYIDGALVNCVTREEMGNAWVATNPQRPWIDMETFDWEISAWDLRPEHFNDAEGIDFVVDYSRVYQRTNGQSGGVCPNRENLLTNPSFENDMQGWSGPATITTGETSDGNKAASLTSGGTIEQTVAVKPNTSYIVSAWANSADTNQADQWFNAYLGVRDHGNATSNVRYFFNRWHEKSLQFTTGPNTTEATIFFTNQPQGGLVYVDEVSLHEIKTIEH</sequence>
<proteinExistence type="inferred from homology"/>
<evidence type="ECO:0000256" key="3">
    <source>
        <dbReference type="SAM" id="SignalP"/>
    </source>
</evidence>
<dbReference type="SUPFAM" id="SSF49899">
    <property type="entry name" value="Concanavalin A-like lectins/glucanases"/>
    <property type="match status" value="1"/>
</dbReference>
<dbReference type="Proteomes" id="UP000188219">
    <property type="component" value="Chromosome"/>
</dbReference>
<evidence type="ECO:0000313" key="6">
    <source>
        <dbReference type="Proteomes" id="UP000188219"/>
    </source>
</evidence>
<dbReference type="InterPro" id="IPR008979">
    <property type="entry name" value="Galactose-bd-like_sf"/>
</dbReference>
<dbReference type="KEGG" id="maga:Mag101_05755"/>
<protein>
    <recommendedName>
        <fullName evidence="4">GH16 domain-containing protein</fullName>
    </recommendedName>
</protein>
<comment type="similarity">
    <text evidence="1">Belongs to the glycosyl hydrolase 16 family.</text>
</comment>
<dbReference type="STRING" id="260552.Mag101_05755"/>
<name>A0A1Q2M3S5_9GAMM</name>
<evidence type="ECO:0000256" key="2">
    <source>
        <dbReference type="ARBA" id="ARBA00022801"/>
    </source>
</evidence>
<dbReference type="InterPro" id="IPR000757">
    <property type="entry name" value="Beta-glucanase-like"/>
</dbReference>
<dbReference type="SUPFAM" id="SSF49785">
    <property type="entry name" value="Galactose-binding domain-like"/>
    <property type="match status" value="1"/>
</dbReference>
<dbReference type="Pfam" id="PF00722">
    <property type="entry name" value="Glyco_hydro_16"/>
    <property type="match status" value="1"/>
</dbReference>
<dbReference type="OrthoDB" id="9809583at2"/>
<dbReference type="Gene3D" id="2.60.120.260">
    <property type="entry name" value="Galactose-binding domain-like"/>
    <property type="match status" value="1"/>
</dbReference>
<evidence type="ECO:0000313" key="5">
    <source>
        <dbReference type="EMBL" id="AQQ67198.1"/>
    </source>
</evidence>
<dbReference type="PROSITE" id="PS51762">
    <property type="entry name" value="GH16_2"/>
    <property type="match status" value="1"/>
</dbReference>
<keyword evidence="3" id="KW-0732">Signal</keyword>
<accession>A0A1Q2M3S5</accession>
<dbReference type="GO" id="GO:0004553">
    <property type="term" value="F:hydrolase activity, hydrolyzing O-glycosyl compounds"/>
    <property type="evidence" value="ECO:0007669"/>
    <property type="project" value="InterPro"/>
</dbReference>
<dbReference type="Gene3D" id="2.60.120.200">
    <property type="match status" value="1"/>
</dbReference>
<gene>
    <name evidence="5" type="ORF">Mag101_05755</name>
</gene>